<dbReference type="EMBL" id="CM051396">
    <property type="protein sequence ID" value="KAJ4722716.1"/>
    <property type="molecule type" value="Genomic_DNA"/>
</dbReference>
<evidence type="ECO:0000313" key="1">
    <source>
        <dbReference type="EMBL" id="KAJ4722716.1"/>
    </source>
</evidence>
<evidence type="ECO:0000313" key="2">
    <source>
        <dbReference type="Proteomes" id="UP001164539"/>
    </source>
</evidence>
<comment type="caution">
    <text evidence="1">The sequence shown here is derived from an EMBL/GenBank/DDBJ whole genome shotgun (WGS) entry which is preliminary data.</text>
</comment>
<protein>
    <submittedName>
        <fullName evidence="1">Myb-related protein like</fullName>
    </submittedName>
</protein>
<sequence length="283" mass="32198">MGRAPCCEKMGLKKGPWTPEEDRILIAHIQNHGHANWRALPKQAGLLRCGKSCRLRWINYLRPDIKRGNFTVEEEETIIKLHEMLGNRWSAIAARLPGRTDNEIKNVWHTHLKKRVLRQNQVKNSDTEQNWKTTTTCDSNITTQSESDNSNLPINSGSSPMSPQPSSSDLSSVTTASLGAGETNQYMDVKDEQIDSFEDFPQIDESFWTDPLSDENSSIFLSEFGGIIDEFQLQSQFTSTDHHQAAVLEQGYDYNRKADDDSMDFWYNIFLSNGGESTLPFFQ</sequence>
<gene>
    <name evidence="1" type="ORF">OWV82_006168</name>
</gene>
<accession>A0ACC1YGZ2</accession>
<organism evidence="1 2">
    <name type="scientific">Melia azedarach</name>
    <name type="common">Chinaberry tree</name>
    <dbReference type="NCBI Taxonomy" id="155640"/>
    <lineage>
        <taxon>Eukaryota</taxon>
        <taxon>Viridiplantae</taxon>
        <taxon>Streptophyta</taxon>
        <taxon>Embryophyta</taxon>
        <taxon>Tracheophyta</taxon>
        <taxon>Spermatophyta</taxon>
        <taxon>Magnoliopsida</taxon>
        <taxon>eudicotyledons</taxon>
        <taxon>Gunneridae</taxon>
        <taxon>Pentapetalae</taxon>
        <taxon>rosids</taxon>
        <taxon>malvids</taxon>
        <taxon>Sapindales</taxon>
        <taxon>Meliaceae</taxon>
        <taxon>Melia</taxon>
    </lineage>
</organism>
<proteinExistence type="predicted"/>
<reference evidence="1 2" key="1">
    <citation type="journal article" date="2023" name="Science">
        <title>Complex scaffold remodeling in plant triterpene biosynthesis.</title>
        <authorList>
            <person name="De La Pena R."/>
            <person name="Hodgson H."/>
            <person name="Liu J.C."/>
            <person name="Stephenson M.J."/>
            <person name="Martin A.C."/>
            <person name="Owen C."/>
            <person name="Harkess A."/>
            <person name="Leebens-Mack J."/>
            <person name="Jimenez L.E."/>
            <person name="Osbourn A."/>
            <person name="Sattely E.S."/>
        </authorList>
    </citation>
    <scope>NUCLEOTIDE SEQUENCE [LARGE SCALE GENOMIC DNA]</scope>
    <source>
        <strain evidence="2">cv. JPN11</strain>
        <tissue evidence="1">Leaf</tissue>
    </source>
</reference>
<dbReference type="Proteomes" id="UP001164539">
    <property type="component" value="Chromosome 3"/>
</dbReference>
<name>A0ACC1YGZ2_MELAZ</name>
<keyword evidence="2" id="KW-1185">Reference proteome</keyword>